<keyword evidence="6" id="KW-0560">Oxidoreductase</keyword>
<dbReference type="InterPro" id="IPR015345">
    <property type="entry name" value="Cytokinin_DH_FAD/cytokin-bd"/>
</dbReference>
<evidence type="ECO:0000256" key="6">
    <source>
        <dbReference type="ARBA" id="ARBA00023002"/>
    </source>
</evidence>
<dbReference type="InterPro" id="IPR050432">
    <property type="entry name" value="FAD-linked_Oxidoreductases_BP"/>
</dbReference>
<evidence type="ECO:0000256" key="2">
    <source>
        <dbReference type="ARBA" id="ARBA00005466"/>
    </source>
</evidence>
<dbReference type="Gene3D" id="3.40.462.10">
    <property type="entry name" value="FAD-linked oxidases, C-terminal domain"/>
    <property type="match status" value="1"/>
</dbReference>
<sequence>MSPLRSNNNNNNNNNGIGIRISWDSLSGHHYADVGGEQLWADVLRATLERGLAPVSWTDYLYLTVGGTLSNAGISGQSFLHGPQINNVLELDVVTGKGDFVTCSPHMNSELFFAVLGGLGQFGIITRARIPLQKAPTRAKWVRLMYTDFSQFTGDQELLMSKTPDYLEGSLITHHSPPNNWRSNSFYSPSHYPKITSLLESNNGILYSIEVVKYYDHFTAAETIDNEVEYLLRDLKVVPGFIFEKDVTLTDFLGRVEIREDDDEGGSAEAHPWLNIFIPKSRIQDFNAGVFVDIIGRQNKAISGPILFYPFIRKKWDDRMSAVTPDEDIFYTLGLLHTSGAHDWEYFDKVNNAIVGFCEKWGIKIKQYLPHYKSEQDWMKHYGPKWKTFVERKNKFDPRRILSPGQRIFITSDQHEVITNSDV</sequence>
<dbReference type="AlphaFoldDB" id="A0A7S8BI76"/>
<evidence type="ECO:0000256" key="7">
    <source>
        <dbReference type="ARBA" id="ARBA00048224"/>
    </source>
</evidence>
<protein>
    <recommendedName>
        <fullName evidence="3">cytokinin dehydrogenase</fullName>
        <ecNumber evidence="3">1.5.99.12</ecNumber>
    </recommendedName>
</protein>
<keyword evidence="4" id="KW-0285">Flavoprotein</keyword>
<dbReference type="InterPro" id="IPR016166">
    <property type="entry name" value="FAD-bd_PCMH"/>
</dbReference>
<dbReference type="GO" id="GO:0019139">
    <property type="term" value="F:cytokinin dehydrogenase activity"/>
    <property type="evidence" value="ECO:0007669"/>
    <property type="project" value="UniProtKB-EC"/>
</dbReference>
<dbReference type="Gene3D" id="3.30.43.10">
    <property type="entry name" value="Uridine Diphospho-n-acetylenolpyruvylglucosamine Reductase, domain 2"/>
    <property type="match status" value="1"/>
</dbReference>
<comment type="catalytic activity">
    <reaction evidence="7">
        <text>N(6)-dimethylallyladenine + A + H2O = 3-methyl-2-butenal + adenine + AH2</text>
        <dbReference type="Rhea" id="RHEA:13625"/>
        <dbReference type="ChEBI" id="CHEBI:13193"/>
        <dbReference type="ChEBI" id="CHEBI:15377"/>
        <dbReference type="ChEBI" id="CHEBI:15825"/>
        <dbReference type="ChEBI" id="CHEBI:16708"/>
        <dbReference type="ChEBI" id="CHEBI:17499"/>
        <dbReference type="ChEBI" id="CHEBI:17660"/>
        <dbReference type="EC" id="1.5.99.12"/>
    </reaction>
</comment>
<organism evidence="9">
    <name type="scientific">Hygrophila difformis</name>
    <dbReference type="NCBI Taxonomy" id="1279181"/>
    <lineage>
        <taxon>Eukaryota</taxon>
        <taxon>Viridiplantae</taxon>
        <taxon>Streptophyta</taxon>
        <taxon>Embryophyta</taxon>
        <taxon>Tracheophyta</taxon>
        <taxon>Spermatophyta</taxon>
        <taxon>Magnoliopsida</taxon>
        <taxon>eudicotyledons</taxon>
        <taxon>Gunneridae</taxon>
        <taxon>Pentapetalae</taxon>
        <taxon>asterids</taxon>
        <taxon>lamiids</taxon>
        <taxon>Lamiales</taxon>
        <taxon>Acanthaceae</taxon>
        <taxon>Acanthoideae</taxon>
        <taxon>Ruellieae</taxon>
        <taxon>Hygrophilinae</taxon>
        <taxon>Hygrophila</taxon>
    </lineage>
</organism>
<dbReference type="Pfam" id="PF09265">
    <property type="entry name" value="Cytokin-bind"/>
    <property type="match status" value="1"/>
</dbReference>
<dbReference type="GO" id="GO:0009690">
    <property type="term" value="P:cytokinin metabolic process"/>
    <property type="evidence" value="ECO:0007669"/>
    <property type="project" value="InterPro"/>
</dbReference>
<evidence type="ECO:0000256" key="4">
    <source>
        <dbReference type="ARBA" id="ARBA00022630"/>
    </source>
</evidence>
<dbReference type="InterPro" id="IPR016170">
    <property type="entry name" value="Cytok_DH_C_sf"/>
</dbReference>
<dbReference type="InterPro" id="IPR016169">
    <property type="entry name" value="FAD-bd_PCMH_sub2"/>
</dbReference>
<dbReference type="SUPFAM" id="SSF56176">
    <property type="entry name" value="FAD-binding/transporter-associated domain-like"/>
    <property type="match status" value="1"/>
</dbReference>
<name>A0A7S8BI76_9LAMI</name>
<accession>A0A7S8BI76</accession>
<evidence type="ECO:0000256" key="3">
    <source>
        <dbReference type="ARBA" id="ARBA00011928"/>
    </source>
</evidence>
<reference evidence="9" key="1">
    <citation type="submission" date="2019-10" db="EMBL/GenBank/DDBJ databases">
        <title>An efficient protocol for stable transformation and the study of cytokinin of the heterophyllous plant Hygrophila difformis (Acanthaceae).</title>
        <authorList>
            <person name="Li G."/>
            <person name="Hu S."/>
        </authorList>
    </citation>
    <scope>NUCLEOTIDE SEQUENCE</scope>
</reference>
<dbReference type="Gene3D" id="3.30.465.10">
    <property type="match status" value="1"/>
</dbReference>
<dbReference type="SUPFAM" id="SSF55103">
    <property type="entry name" value="FAD-linked oxidases, C-terminal domain"/>
    <property type="match status" value="1"/>
</dbReference>
<dbReference type="EC" id="1.5.99.12" evidence="3"/>
<dbReference type="PANTHER" id="PTHR13878:SF127">
    <property type="entry name" value="CYTOKININ DEHYDROGENASE 3"/>
    <property type="match status" value="1"/>
</dbReference>
<feature type="domain" description="FAD-binding PCMH-type" evidence="8">
    <location>
        <begin position="1"/>
        <end position="135"/>
    </location>
</feature>
<dbReference type="InterPro" id="IPR006094">
    <property type="entry name" value="Oxid_FAD_bind_N"/>
</dbReference>
<gene>
    <name evidence="9" type="primary">CKX3</name>
</gene>
<evidence type="ECO:0000259" key="8">
    <source>
        <dbReference type="PROSITE" id="PS51387"/>
    </source>
</evidence>
<dbReference type="GO" id="GO:0071949">
    <property type="term" value="F:FAD binding"/>
    <property type="evidence" value="ECO:0007669"/>
    <property type="project" value="InterPro"/>
</dbReference>
<dbReference type="InterPro" id="IPR016164">
    <property type="entry name" value="FAD-linked_Oxase-like_C"/>
</dbReference>
<dbReference type="Pfam" id="PF01565">
    <property type="entry name" value="FAD_binding_4"/>
    <property type="match status" value="1"/>
</dbReference>
<dbReference type="EMBL" id="MN585732">
    <property type="protein sequence ID" value="QPB70010.1"/>
    <property type="molecule type" value="mRNA"/>
</dbReference>
<dbReference type="InterPro" id="IPR036318">
    <property type="entry name" value="FAD-bd_PCMH-like_sf"/>
</dbReference>
<proteinExistence type="evidence at transcript level"/>
<dbReference type="PANTHER" id="PTHR13878">
    <property type="entry name" value="GULONOLACTONE OXIDASE"/>
    <property type="match status" value="1"/>
</dbReference>
<evidence type="ECO:0000313" key="9">
    <source>
        <dbReference type="EMBL" id="QPB70010.1"/>
    </source>
</evidence>
<comment type="similarity">
    <text evidence="2">Belongs to the oxygen-dependent FAD-linked oxidoreductase family.</text>
</comment>
<keyword evidence="5" id="KW-0274">FAD</keyword>
<comment type="cofactor">
    <cofactor evidence="1">
        <name>FAD</name>
        <dbReference type="ChEBI" id="CHEBI:57692"/>
    </cofactor>
</comment>
<dbReference type="PROSITE" id="PS51387">
    <property type="entry name" value="FAD_PCMH"/>
    <property type="match status" value="1"/>
</dbReference>
<evidence type="ECO:0000256" key="5">
    <source>
        <dbReference type="ARBA" id="ARBA00022827"/>
    </source>
</evidence>
<dbReference type="InterPro" id="IPR016167">
    <property type="entry name" value="FAD-bd_PCMH_sub1"/>
</dbReference>
<evidence type="ECO:0000256" key="1">
    <source>
        <dbReference type="ARBA" id="ARBA00001974"/>
    </source>
</evidence>